<keyword evidence="6" id="KW-0547">Nucleotide-binding</keyword>
<dbReference type="CDD" id="cd00077">
    <property type="entry name" value="HDc"/>
    <property type="match status" value="1"/>
</dbReference>
<dbReference type="GO" id="GO:0000049">
    <property type="term" value="F:tRNA binding"/>
    <property type="evidence" value="ECO:0007669"/>
    <property type="project" value="TreeGrafter"/>
</dbReference>
<sequence>MDYHFEIPKEISNITKTLEEGGFEAYLVGGCVRDLFRKDKPKDWDVTTNANPEQIMKLFEKSVYENNFGTVAVINENINDQTLKVVEITPYRLEAKYSDHRHPDSIIFGNKLEDDLKRRDFTINAIAYNVSKKQVIDLCNGQQDIKDMIIRTVGKPRERFSEDALRMLRGIRLATQLGFMINADTEKAILMMGSFMNNISAERIQDEFVKIIMSDEPMKGLITANKLGILKYIVPELETGIGIKQNKDHIYEVWEHLLRSIQHSAKRSWPLHVRLSALFHDIAKPKTRFWMDEKKDYTFYGHDVVGARIANEIMVRLKFSKKMIETVTKLVRNHMFFSDIDQITLSAVRRLVSRVGPENVWDLMRVRACDRIGMGKPKETPYRLRKYESMIEEAMRAPVSVGMLKIDGIKIMDVIHETPSPRIGYILHALLEEVLENPSLNTTEYLEKKTKELAQFPEKDLKNLGKAGKEKRDEEEEKELSIIRQRHGVK</sequence>
<evidence type="ECO:0000256" key="1">
    <source>
        <dbReference type="ARBA" id="ARBA00001946"/>
    </source>
</evidence>
<comment type="similarity">
    <text evidence="8">Belongs to the tRNA nucleotidyltransferase/poly(A) polymerase family.</text>
</comment>
<feature type="domain" description="Poly A polymerase head" evidence="10">
    <location>
        <begin position="25"/>
        <end position="151"/>
    </location>
</feature>
<feature type="domain" description="tRNA nucleotidyltransferase/poly(A) polymerase RNA and SrmB- binding" evidence="12">
    <location>
        <begin position="178"/>
        <end position="238"/>
    </location>
</feature>
<dbReference type="SUPFAM" id="SSF81891">
    <property type="entry name" value="Poly A polymerase C-terminal region-like"/>
    <property type="match status" value="1"/>
</dbReference>
<dbReference type="Gene3D" id="3.30.460.10">
    <property type="entry name" value="Beta Polymerase, domain 2"/>
    <property type="match status" value="1"/>
</dbReference>
<proteinExistence type="inferred from homology"/>
<evidence type="ECO:0000256" key="9">
    <source>
        <dbReference type="SAM" id="MobiDB-lite"/>
    </source>
</evidence>
<dbReference type="Pfam" id="PF01966">
    <property type="entry name" value="HD"/>
    <property type="match status" value="1"/>
</dbReference>
<organism evidence="13 14">
    <name type="scientific">Candidatus Nomurabacteria bacterium RIFCSPLOWO2_01_FULL_33_24</name>
    <dbReference type="NCBI Taxonomy" id="1801765"/>
    <lineage>
        <taxon>Bacteria</taxon>
        <taxon>Candidatus Nomuraibacteriota</taxon>
    </lineage>
</organism>
<accession>A0A1F6WZD9</accession>
<evidence type="ECO:0000313" key="13">
    <source>
        <dbReference type="EMBL" id="OGI87259.1"/>
    </source>
</evidence>
<feature type="region of interest" description="Disordered" evidence="9">
    <location>
        <begin position="457"/>
        <end position="490"/>
    </location>
</feature>
<evidence type="ECO:0000256" key="8">
    <source>
        <dbReference type="RuleBase" id="RU003953"/>
    </source>
</evidence>
<dbReference type="PANTHER" id="PTHR46173:SF1">
    <property type="entry name" value="CCA TRNA NUCLEOTIDYLTRANSFERASE 1, MITOCHONDRIAL"/>
    <property type="match status" value="1"/>
</dbReference>
<dbReference type="GO" id="GO:0046872">
    <property type="term" value="F:metal ion binding"/>
    <property type="evidence" value="ECO:0007669"/>
    <property type="project" value="UniProtKB-KW"/>
</dbReference>
<evidence type="ECO:0000259" key="11">
    <source>
        <dbReference type="Pfam" id="PF01966"/>
    </source>
</evidence>
<feature type="domain" description="HD" evidence="11">
    <location>
        <begin position="254"/>
        <end position="346"/>
    </location>
</feature>
<dbReference type="InterPro" id="IPR003607">
    <property type="entry name" value="HD/PDEase_dom"/>
</dbReference>
<dbReference type="InterPro" id="IPR043519">
    <property type="entry name" value="NT_sf"/>
</dbReference>
<evidence type="ECO:0000256" key="5">
    <source>
        <dbReference type="ARBA" id="ARBA00022723"/>
    </source>
</evidence>
<dbReference type="CDD" id="cd05398">
    <property type="entry name" value="NT_ClassII-CCAase"/>
    <property type="match status" value="1"/>
</dbReference>
<dbReference type="InterPro" id="IPR032828">
    <property type="entry name" value="PolyA_RNA-bd"/>
</dbReference>
<evidence type="ECO:0000256" key="7">
    <source>
        <dbReference type="ARBA" id="ARBA00022842"/>
    </source>
</evidence>
<dbReference type="GO" id="GO:0016779">
    <property type="term" value="F:nucleotidyltransferase activity"/>
    <property type="evidence" value="ECO:0007669"/>
    <property type="project" value="UniProtKB-KW"/>
</dbReference>
<dbReference type="InterPro" id="IPR050264">
    <property type="entry name" value="Bact_CCA-adding_enz_type3_sf"/>
</dbReference>
<dbReference type="GO" id="GO:0008033">
    <property type="term" value="P:tRNA processing"/>
    <property type="evidence" value="ECO:0007669"/>
    <property type="project" value="UniProtKB-KW"/>
</dbReference>
<protein>
    <recommendedName>
        <fullName evidence="15">HD domain-containing protein</fullName>
    </recommendedName>
</protein>
<evidence type="ECO:0000259" key="12">
    <source>
        <dbReference type="Pfam" id="PF12627"/>
    </source>
</evidence>
<dbReference type="InterPro" id="IPR002646">
    <property type="entry name" value="PolA_pol_head_dom"/>
</dbReference>
<evidence type="ECO:0000256" key="4">
    <source>
        <dbReference type="ARBA" id="ARBA00022695"/>
    </source>
</evidence>
<dbReference type="NCBIfam" id="TIGR00277">
    <property type="entry name" value="HDIG"/>
    <property type="match status" value="1"/>
</dbReference>
<dbReference type="Pfam" id="PF01743">
    <property type="entry name" value="PolyA_pol"/>
    <property type="match status" value="1"/>
</dbReference>
<name>A0A1F6WZD9_9BACT</name>
<keyword evidence="7" id="KW-0460">Magnesium</keyword>
<dbReference type="EMBL" id="MFUP01000014">
    <property type="protein sequence ID" value="OGI87259.1"/>
    <property type="molecule type" value="Genomic_DNA"/>
</dbReference>
<evidence type="ECO:0000259" key="10">
    <source>
        <dbReference type="Pfam" id="PF01743"/>
    </source>
</evidence>
<dbReference type="GO" id="GO:0000166">
    <property type="term" value="F:nucleotide binding"/>
    <property type="evidence" value="ECO:0007669"/>
    <property type="project" value="UniProtKB-KW"/>
</dbReference>
<evidence type="ECO:0008006" key="15">
    <source>
        <dbReference type="Google" id="ProtNLM"/>
    </source>
</evidence>
<dbReference type="SUPFAM" id="SSF81301">
    <property type="entry name" value="Nucleotidyltransferase"/>
    <property type="match status" value="1"/>
</dbReference>
<dbReference type="PANTHER" id="PTHR46173">
    <property type="entry name" value="CCA TRNA NUCLEOTIDYLTRANSFERASE 1, MITOCHONDRIAL"/>
    <property type="match status" value="1"/>
</dbReference>
<evidence type="ECO:0000256" key="6">
    <source>
        <dbReference type="ARBA" id="ARBA00022741"/>
    </source>
</evidence>
<dbReference type="Gene3D" id="1.10.246.80">
    <property type="match status" value="1"/>
</dbReference>
<dbReference type="InterPro" id="IPR006675">
    <property type="entry name" value="HDIG_dom"/>
</dbReference>
<comment type="caution">
    <text evidence="13">The sequence shown here is derived from an EMBL/GenBank/DDBJ whole genome shotgun (WGS) entry which is preliminary data.</text>
</comment>
<dbReference type="InterPro" id="IPR006674">
    <property type="entry name" value="HD_domain"/>
</dbReference>
<evidence type="ECO:0000256" key="2">
    <source>
        <dbReference type="ARBA" id="ARBA00022679"/>
    </source>
</evidence>
<evidence type="ECO:0000256" key="3">
    <source>
        <dbReference type="ARBA" id="ARBA00022694"/>
    </source>
</evidence>
<evidence type="ECO:0000313" key="14">
    <source>
        <dbReference type="Proteomes" id="UP000185809"/>
    </source>
</evidence>
<keyword evidence="2 8" id="KW-0808">Transferase</keyword>
<keyword evidence="3" id="KW-0819">tRNA processing</keyword>
<feature type="compositionally biased region" description="Basic and acidic residues" evidence="9">
    <location>
        <begin position="457"/>
        <end position="472"/>
    </location>
</feature>
<keyword evidence="8" id="KW-0694">RNA-binding</keyword>
<dbReference type="Proteomes" id="UP000185809">
    <property type="component" value="Unassembled WGS sequence"/>
</dbReference>
<gene>
    <name evidence="13" type="ORF">A2995_01115</name>
</gene>
<keyword evidence="5" id="KW-0479">Metal-binding</keyword>
<keyword evidence="4" id="KW-0548">Nucleotidyltransferase</keyword>
<dbReference type="Gene3D" id="1.10.3090.10">
    <property type="entry name" value="cca-adding enzyme, domain 2"/>
    <property type="match status" value="1"/>
</dbReference>
<dbReference type="Pfam" id="PF12627">
    <property type="entry name" value="PolyA_pol_RNAbd"/>
    <property type="match status" value="1"/>
</dbReference>
<dbReference type="AlphaFoldDB" id="A0A1F6WZD9"/>
<comment type="cofactor">
    <cofactor evidence="1">
        <name>Mg(2+)</name>
        <dbReference type="ChEBI" id="CHEBI:18420"/>
    </cofactor>
</comment>
<reference evidence="13 14" key="1">
    <citation type="journal article" date="2016" name="Nat. Commun.">
        <title>Thousands of microbial genomes shed light on interconnected biogeochemical processes in an aquifer system.</title>
        <authorList>
            <person name="Anantharaman K."/>
            <person name="Brown C.T."/>
            <person name="Hug L.A."/>
            <person name="Sharon I."/>
            <person name="Castelle C.J."/>
            <person name="Probst A.J."/>
            <person name="Thomas B.C."/>
            <person name="Singh A."/>
            <person name="Wilkins M.J."/>
            <person name="Karaoz U."/>
            <person name="Brodie E.L."/>
            <person name="Williams K.H."/>
            <person name="Hubbard S.S."/>
            <person name="Banfield J.F."/>
        </authorList>
    </citation>
    <scope>NUCLEOTIDE SEQUENCE [LARGE SCALE GENOMIC DNA]</scope>
</reference>